<organism evidence="1 2">
    <name type="scientific">Roseburia hominis (strain DSM 16839 / JCM 17582 / NCIMB 14029 / A2-183)</name>
    <dbReference type="NCBI Taxonomy" id="585394"/>
    <lineage>
        <taxon>Bacteria</taxon>
        <taxon>Bacillati</taxon>
        <taxon>Bacillota</taxon>
        <taxon>Clostridia</taxon>
        <taxon>Lachnospirales</taxon>
        <taxon>Lachnospiraceae</taxon>
        <taxon>Roseburia</taxon>
    </lineage>
</organism>
<dbReference type="STRING" id="585394.RHOM_15840"/>
<dbReference type="EMBL" id="CP003040">
    <property type="protein sequence ID" value="AEN98274.1"/>
    <property type="molecule type" value="Genomic_DNA"/>
</dbReference>
<dbReference type="AlphaFoldDB" id="G2T5W6"/>
<accession>G2T5W6</accession>
<name>G2T5W6_ROSHA</name>
<dbReference type="Proteomes" id="UP000008178">
    <property type="component" value="Chromosome"/>
</dbReference>
<dbReference type="RefSeq" id="WP_014081195.1">
    <property type="nucleotide sequence ID" value="NC_015977.1"/>
</dbReference>
<evidence type="ECO:0000313" key="2">
    <source>
        <dbReference type="Proteomes" id="UP000008178"/>
    </source>
</evidence>
<dbReference type="eggNOG" id="ENOG5030G5N">
    <property type="taxonomic scope" value="Bacteria"/>
</dbReference>
<dbReference type="HOGENOM" id="CLU_1370124_0_0_9"/>
<reference evidence="1 2" key="1">
    <citation type="journal article" date="2015" name="Genome Announc.">
        <title>Complete genome sequence of the human gut symbiont Roseburia hominis.</title>
        <authorList>
            <person name="Travis A.J."/>
            <person name="Kelly D."/>
            <person name="Flint H.J."/>
            <person name="Aminov R.I."/>
        </authorList>
    </citation>
    <scope>NUCLEOTIDE SEQUENCE [LARGE SCALE GENOMIC DNA]</scope>
    <source>
        <strain evidence="2">DSM 16839 / JCM 17582 / NCIMB 14029 / A2-183</strain>
    </source>
</reference>
<keyword evidence="2" id="KW-1185">Reference proteome</keyword>
<protein>
    <recommendedName>
        <fullName evidence="3">AAA domain-containing protein</fullName>
    </recommendedName>
</protein>
<sequence>MFRPSYRRKEGDGIFYFDRNETKAHITIGILGCHPGAGVTQLAISLSTYCASRRRLRTACLELHKRSELARLIPESALADSIHRHALQCSKAADTADTSKAEFFHFRLHGVDYYPNLAPDAVPRLLNMGYDYLILDLGSLNESAAAEFLRCDRKIVLGSLALWKTWSYEEFFKQFNNFTNLGEGYHYLVQVGTFQNHSVFSRQHSISMQEVPFIKNPFHIEKEHFLFFDILLSFYSL</sequence>
<proteinExistence type="predicted"/>
<dbReference type="KEGG" id="rho:RHOM_15840"/>
<gene>
    <name evidence="1" type="ordered locus">RHOM_15840</name>
</gene>
<dbReference type="GeneID" id="93725128"/>
<dbReference type="OrthoDB" id="2049243at2"/>
<evidence type="ECO:0000313" key="1">
    <source>
        <dbReference type="EMBL" id="AEN98274.1"/>
    </source>
</evidence>
<evidence type="ECO:0008006" key="3">
    <source>
        <dbReference type="Google" id="ProtNLM"/>
    </source>
</evidence>